<feature type="chain" id="PRO_5030545288" evidence="2">
    <location>
        <begin position="20"/>
        <end position="307"/>
    </location>
</feature>
<dbReference type="PROSITE" id="PS00141">
    <property type="entry name" value="ASP_PROTEASE"/>
    <property type="match status" value="2"/>
</dbReference>
<feature type="domain" description="Peptidase A2" evidence="3">
    <location>
        <begin position="60"/>
        <end position="138"/>
    </location>
</feature>
<name>A0A7W6G537_9SPHN</name>
<dbReference type="Gene3D" id="2.40.70.10">
    <property type="entry name" value="Acid Proteases"/>
    <property type="match status" value="2"/>
</dbReference>
<protein>
    <submittedName>
        <fullName evidence="4">Putative aspartyl protease</fullName>
    </submittedName>
</protein>
<dbReference type="InterPro" id="IPR021109">
    <property type="entry name" value="Peptidase_aspartic_dom_sf"/>
</dbReference>
<keyword evidence="4" id="KW-0645">Protease</keyword>
<dbReference type="GO" id="GO:0006508">
    <property type="term" value="P:proteolysis"/>
    <property type="evidence" value="ECO:0007669"/>
    <property type="project" value="UniProtKB-KW"/>
</dbReference>
<dbReference type="Proteomes" id="UP000548867">
    <property type="component" value="Unassembled WGS sequence"/>
</dbReference>
<dbReference type="InterPro" id="IPR001995">
    <property type="entry name" value="Peptidase_A2_cat"/>
</dbReference>
<dbReference type="EMBL" id="JACIDX010000004">
    <property type="protein sequence ID" value="MBB3954294.1"/>
    <property type="molecule type" value="Genomic_DNA"/>
</dbReference>
<sequence>MALTAIALALALASTSAEGAGAIDLPVARPASGPIETIAAKSDDYNRMTVPVTVREHGPFRFMVDTGAQRTVLTDMVAARLGVTGTEQAQVTGVAGTRVVNVVNVDKLKLGRRSWEGKQLPILLANDVGADGIIGLDGLQGQRVMIDFRRNEVTLIDRVSRDPAADGFEIVVEAKRHNGELIMTNAVIDGVKVDVVIDTGSDVSVGNRALQKALGSRVQGHTELQSVTGQSIQAEYGTARQFSIDGFKVTGMPIAYTDSPSFALMGLDRRPALLLGMPTLRLFDRIAIDFVAKRVMFDMPAASIPNS</sequence>
<dbReference type="PROSITE" id="PS50175">
    <property type="entry name" value="ASP_PROT_RETROV"/>
    <property type="match status" value="1"/>
</dbReference>
<evidence type="ECO:0000313" key="5">
    <source>
        <dbReference type="Proteomes" id="UP000548867"/>
    </source>
</evidence>
<comment type="caution">
    <text evidence="4">The sequence shown here is derived from an EMBL/GenBank/DDBJ whole genome shotgun (WGS) entry which is preliminary data.</text>
</comment>
<dbReference type="InterPro" id="IPR034122">
    <property type="entry name" value="Retropepsin-like_bacterial"/>
</dbReference>
<dbReference type="InterPro" id="IPR001969">
    <property type="entry name" value="Aspartic_peptidase_AS"/>
</dbReference>
<evidence type="ECO:0000256" key="2">
    <source>
        <dbReference type="SAM" id="SignalP"/>
    </source>
</evidence>
<evidence type="ECO:0000259" key="3">
    <source>
        <dbReference type="PROSITE" id="PS50175"/>
    </source>
</evidence>
<organism evidence="4 5">
    <name type="scientific">Novosphingobium sediminicola</name>
    <dbReference type="NCBI Taxonomy" id="563162"/>
    <lineage>
        <taxon>Bacteria</taxon>
        <taxon>Pseudomonadati</taxon>
        <taxon>Pseudomonadota</taxon>
        <taxon>Alphaproteobacteria</taxon>
        <taxon>Sphingomonadales</taxon>
        <taxon>Sphingomonadaceae</taxon>
        <taxon>Novosphingobium</taxon>
    </lineage>
</organism>
<gene>
    <name evidence="4" type="ORF">GGR38_001221</name>
</gene>
<evidence type="ECO:0000313" key="4">
    <source>
        <dbReference type="EMBL" id="MBB3954294.1"/>
    </source>
</evidence>
<keyword evidence="2" id="KW-0732">Signal</keyword>
<dbReference type="SUPFAM" id="SSF50630">
    <property type="entry name" value="Acid proteases"/>
    <property type="match status" value="2"/>
</dbReference>
<reference evidence="4 5" key="1">
    <citation type="submission" date="2020-08" db="EMBL/GenBank/DDBJ databases">
        <title>Genomic Encyclopedia of Type Strains, Phase IV (KMG-IV): sequencing the most valuable type-strain genomes for metagenomic binning, comparative biology and taxonomic classification.</title>
        <authorList>
            <person name="Goeker M."/>
        </authorList>
    </citation>
    <scope>NUCLEOTIDE SEQUENCE [LARGE SCALE GENOMIC DNA]</scope>
    <source>
        <strain evidence="4 5">DSM 27057</strain>
    </source>
</reference>
<accession>A0A7W6G537</accession>
<proteinExistence type="predicted"/>
<evidence type="ECO:0000256" key="1">
    <source>
        <dbReference type="ARBA" id="ARBA00022801"/>
    </source>
</evidence>
<dbReference type="AlphaFoldDB" id="A0A7W6G537"/>
<dbReference type="GO" id="GO:0004190">
    <property type="term" value="F:aspartic-type endopeptidase activity"/>
    <property type="evidence" value="ECO:0007669"/>
    <property type="project" value="InterPro"/>
</dbReference>
<dbReference type="CDD" id="cd05483">
    <property type="entry name" value="retropepsin_like_bacteria"/>
    <property type="match status" value="1"/>
</dbReference>
<dbReference type="Pfam" id="PF13650">
    <property type="entry name" value="Asp_protease_2"/>
    <property type="match status" value="2"/>
</dbReference>
<keyword evidence="5" id="KW-1185">Reference proteome</keyword>
<keyword evidence="1" id="KW-0378">Hydrolase</keyword>
<dbReference type="RefSeq" id="WP_183623693.1">
    <property type="nucleotide sequence ID" value="NZ_JACIDX010000004.1"/>
</dbReference>
<feature type="signal peptide" evidence="2">
    <location>
        <begin position="1"/>
        <end position="19"/>
    </location>
</feature>